<dbReference type="InParanoid" id="B0WTI6"/>
<dbReference type="EnsemblMetazoa" id="CPIJ010162-RA">
    <property type="protein sequence ID" value="CPIJ010162-PA"/>
    <property type="gene ID" value="CPIJ010162"/>
</dbReference>
<dbReference type="InterPro" id="IPR010512">
    <property type="entry name" value="DUF1091"/>
</dbReference>
<evidence type="ECO:0008006" key="5">
    <source>
        <dbReference type="Google" id="ProtNLM"/>
    </source>
</evidence>
<reference evidence="3" key="2">
    <citation type="submission" date="2020-05" db="UniProtKB">
        <authorList>
            <consortium name="EnsemblMetazoa"/>
        </authorList>
    </citation>
    <scope>IDENTIFICATION</scope>
    <source>
        <strain evidence="3">JHB</strain>
    </source>
</reference>
<proteinExistence type="predicted"/>
<reference evidence="2" key="1">
    <citation type="submission" date="2007-03" db="EMBL/GenBank/DDBJ databases">
        <title>Annotation of Culex pipiens quinquefasciatus.</title>
        <authorList>
            <consortium name="The Broad Institute Genome Sequencing Platform"/>
            <person name="Atkinson P.W."/>
            <person name="Hemingway J."/>
            <person name="Christensen B.M."/>
            <person name="Higgs S."/>
            <person name="Kodira C."/>
            <person name="Hannick L."/>
            <person name="Megy K."/>
            <person name="O'Leary S."/>
            <person name="Pearson M."/>
            <person name="Haas B.J."/>
            <person name="Mauceli E."/>
            <person name="Wortman J.R."/>
            <person name="Lee N.H."/>
            <person name="Guigo R."/>
            <person name="Stanke M."/>
            <person name="Alvarado L."/>
            <person name="Amedeo P."/>
            <person name="Antoine C.H."/>
            <person name="Arensburger P."/>
            <person name="Bidwell S.L."/>
            <person name="Crawford M."/>
            <person name="Camaro F."/>
            <person name="Devon K."/>
            <person name="Engels R."/>
            <person name="Hammond M."/>
            <person name="Howarth C."/>
            <person name="Koehrsen M."/>
            <person name="Lawson D."/>
            <person name="Montgomery P."/>
            <person name="Nene V."/>
            <person name="Nusbaum C."/>
            <person name="Puiu D."/>
            <person name="Romero-Severson J."/>
            <person name="Severson D.W."/>
            <person name="Shumway M."/>
            <person name="Sisk P."/>
            <person name="Stolte C."/>
            <person name="Zeng Q."/>
            <person name="Eisenstadt E."/>
            <person name="Fraser-Liggett C."/>
            <person name="Strausberg R."/>
            <person name="Galagan J."/>
            <person name="Birren B."/>
            <person name="Collins F.H."/>
        </authorList>
    </citation>
    <scope>NUCLEOTIDE SEQUENCE [LARGE SCALE GENOMIC DNA]</scope>
    <source>
        <strain evidence="2">JHB</strain>
    </source>
</reference>
<gene>
    <name evidence="3" type="primary">6042970</name>
    <name evidence="2" type="ORF">CpipJ_CPIJ010162</name>
</gene>
<dbReference type="PANTHER" id="PTHR21112">
    <property type="entry name" value="CHEMOSENSORY PROTEIN A 29A-RELATED"/>
    <property type="match status" value="1"/>
</dbReference>
<dbReference type="HOGENOM" id="CLU_115081_0_0_1"/>
<accession>B0WTI6</accession>
<dbReference type="Proteomes" id="UP000002320">
    <property type="component" value="Unassembled WGS sequence"/>
</dbReference>
<name>B0WTI6_CULQU</name>
<evidence type="ECO:0000256" key="1">
    <source>
        <dbReference type="SAM" id="SignalP"/>
    </source>
</evidence>
<dbReference type="KEGG" id="cqu:CpipJ_CPIJ010162"/>
<feature type="signal peptide" evidence="1">
    <location>
        <begin position="1"/>
        <end position="19"/>
    </location>
</feature>
<dbReference type="Pfam" id="PF06477">
    <property type="entry name" value="DUF1091"/>
    <property type="match status" value="1"/>
</dbReference>
<dbReference type="OrthoDB" id="7755558at2759"/>
<dbReference type="VEuPathDB" id="VectorBase:CQUJHB018355"/>
<dbReference type="VEuPathDB" id="VectorBase:CPIJ010162"/>
<evidence type="ECO:0000313" key="4">
    <source>
        <dbReference type="Proteomes" id="UP000002320"/>
    </source>
</evidence>
<dbReference type="PANTHER" id="PTHR21112:SF0">
    <property type="entry name" value="CHEMOSENSORY PROTEIN A 29A-RELATED"/>
    <property type="match status" value="1"/>
</dbReference>
<evidence type="ECO:0000313" key="3">
    <source>
        <dbReference type="EnsemblMetazoa" id="CPIJ010162-PA"/>
    </source>
</evidence>
<keyword evidence="1" id="KW-0732">Signal</keyword>
<dbReference type="AlphaFoldDB" id="B0WTI6"/>
<evidence type="ECO:0000313" key="2">
    <source>
        <dbReference type="EMBL" id="EDS34427.1"/>
    </source>
</evidence>
<feature type="chain" id="PRO_5014566974" description="MD-2-related lipid-recognition domain-containing protein" evidence="1">
    <location>
        <begin position="20"/>
        <end position="179"/>
    </location>
</feature>
<keyword evidence="4" id="KW-1185">Reference proteome</keyword>
<protein>
    <recommendedName>
        <fullName evidence="5">MD-2-related lipid-recognition domain-containing protein</fullName>
    </recommendedName>
</protein>
<dbReference type="EMBL" id="DS232086">
    <property type="protein sequence ID" value="EDS34427.1"/>
    <property type="molecule type" value="Genomic_DNA"/>
</dbReference>
<organism>
    <name type="scientific">Culex quinquefasciatus</name>
    <name type="common">Southern house mosquito</name>
    <name type="synonym">Culex pungens</name>
    <dbReference type="NCBI Taxonomy" id="7176"/>
    <lineage>
        <taxon>Eukaryota</taxon>
        <taxon>Metazoa</taxon>
        <taxon>Ecdysozoa</taxon>
        <taxon>Arthropoda</taxon>
        <taxon>Hexapoda</taxon>
        <taxon>Insecta</taxon>
        <taxon>Pterygota</taxon>
        <taxon>Neoptera</taxon>
        <taxon>Endopterygota</taxon>
        <taxon>Diptera</taxon>
        <taxon>Nematocera</taxon>
        <taxon>Culicoidea</taxon>
        <taxon>Culicidae</taxon>
        <taxon>Culicinae</taxon>
        <taxon>Culicini</taxon>
        <taxon>Culex</taxon>
        <taxon>Culex</taxon>
    </lineage>
</organism>
<sequence>MDFKVTTSFVLAVLTSVEAYTAKLETFNGCASNGVLQCQLRVRKLNRTLSALTGNVTLFVDLDDNFLTSFNGYHSPLGNNQYNLYAMKVPPITICNFMKNFWGDYYGYFVPYVATIEKPGVCPITARYLPFIDFLLDPAMFPPFVPTGTWKLVWRATDNSTGRFFSVEAVFKVFPDNFF</sequence>